<name>A0A150IM06_9EURY</name>
<protein>
    <submittedName>
        <fullName evidence="1">Uncharacterized protein</fullName>
    </submittedName>
</protein>
<accession>A0A150IM06</accession>
<dbReference type="EMBL" id="LNJC01000007">
    <property type="protein sequence ID" value="KYC50856.1"/>
    <property type="molecule type" value="Genomic_DNA"/>
</dbReference>
<evidence type="ECO:0000313" key="1">
    <source>
        <dbReference type="EMBL" id="KYC45932.1"/>
    </source>
</evidence>
<dbReference type="AlphaFoldDB" id="A0A150IM06"/>
<accession>A0A150IT42</accession>
<proteinExistence type="predicted"/>
<evidence type="ECO:0000313" key="2">
    <source>
        <dbReference type="EMBL" id="KYC48201.1"/>
    </source>
</evidence>
<evidence type="ECO:0000313" key="5">
    <source>
        <dbReference type="Proteomes" id="UP000092401"/>
    </source>
</evidence>
<evidence type="ECO:0000313" key="4">
    <source>
        <dbReference type="Proteomes" id="UP000091929"/>
    </source>
</evidence>
<gene>
    <name evidence="1" type="ORF">APG10_00452</name>
    <name evidence="2" type="ORF">APG11_00562</name>
    <name evidence="3" type="ORF">APG12_00543</name>
</gene>
<dbReference type="Proteomes" id="UP000091929">
    <property type="component" value="Unassembled WGS sequence"/>
</dbReference>
<organism evidence="1 5">
    <name type="scientific">Candidatus Methanofastidiosum methylothiophilum</name>
    <dbReference type="NCBI Taxonomy" id="1705564"/>
    <lineage>
        <taxon>Archaea</taxon>
        <taxon>Methanobacteriati</taxon>
        <taxon>Methanobacteriota</taxon>
        <taxon>Stenosarchaea group</taxon>
        <taxon>Candidatus Methanofastidiosia</taxon>
        <taxon>Candidatus Methanofastidiosales</taxon>
        <taxon>Candidatus Methanofastidiosaceae</taxon>
        <taxon>Candidatus Methanofastidiosum</taxon>
    </lineage>
</organism>
<dbReference type="EMBL" id="LNGF01000009">
    <property type="protein sequence ID" value="KYC48201.1"/>
    <property type="molecule type" value="Genomic_DNA"/>
</dbReference>
<evidence type="ECO:0000313" key="3">
    <source>
        <dbReference type="EMBL" id="KYC50856.1"/>
    </source>
</evidence>
<comment type="caution">
    <text evidence="1">The sequence shown here is derived from an EMBL/GenBank/DDBJ whole genome shotgun (WGS) entry which is preliminary data.</text>
</comment>
<sequence length="57" mass="6734">MNEFDLYCKPGEYIRLLEKNTSKGRRCSENSSKENIVGFIHIIAQYARKYNLTILYT</sequence>
<dbReference type="Proteomes" id="UP000092401">
    <property type="component" value="Unassembled WGS sequence"/>
</dbReference>
<dbReference type="Proteomes" id="UP000092403">
    <property type="component" value="Unassembled WGS sequence"/>
</dbReference>
<accession>A0A150J0T2</accession>
<dbReference type="EMBL" id="LNGE01000008">
    <property type="protein sequence ID" value="KYC45932.1"/>
    <property type="molecule type" value="Genomic_DNA"/>
</dbReference>
<reference evidence="4 5" key="1">
    <citation type="journal article" date="2016" name="ISME J.">
        <title>Chasing the elusive Euryarchaeota class WSA2: genomes reveal a uniquely fastidious methyl-reducing methanogen.</title>
        <authorList>
            <person name="Nobu M.K."/>
            <person name="Narihiro T."/>
            <person name="Kuroda K."/>
            <person name="Mei R."/>
            <person name="Liu W.T."/>
        </authorList>
    </citation>
    <scope>NUCLEOTIDE SEQUENCE [LARGE SCALE GENOMIC DNA]</scope>
    <source>
        <strain evidence="1">B03fssc0709_Meth_Bin005</strain>
        <strain evidence="2">B15fssc0709_Meth_Bin003</strain>
        <strain evidence="3">BMIXfssc0709_Meth_Bin006</strain>
    </source>
</reference>